<evidence type="ECO:0000259" key="7">
    <source>
        <dbReference type="Pfam" id="PF04055"/>
    </source>
</evidence>
<organism evidence="8 9">
    <name type="scientific">Daphnia magna</name>
    <dbReference type="NCBI Taxonomy" id="35525"/>
    <lineage>
        <taxon>Eukaryota</taxon>
        <taxon>Metazoa</taxon>
        <taxon>Ecdysozoa</taxon>
        <taxon>Arthropoda</taxon>
        <taxon>Crustacea</taxon>
        <taxon>Branchiopoda</taxon>
        <taxon>Diplostraca</taxon>
        <taxon>Cladocera</taxon>
        <taxon>Anomopoda</taxon>
        <taxon>Daphniidae</taxon>
        <taxon>Daphnia</taxon>
    </lineage>
</organism>
<dbReference type="InterPro" id="IPR058240">
    <property type="entry name" value="rSAM_sf"/>
</dbReference>
<evidence type="ECO:0000256" key="5">
    <source>
        <dbReference type="SAM" id="MobiDB-lite"/>
    </source>
</evidence>
<dbReference type="InterPro" id="IPR007197">
    <property type="entry name" value="rSAM"/>
</dbReference>
<feature type="region of interest" description="Disordered" evidence="5">
    <location>
        <begin position="1"/>
        <end position="25"/>
    </location>
</feature>
<dbReference type="PANTHER" id="PTHR11228">
    <property type="entry name" value="RADICAL SAM DOMAIN PROTEIN"/>
    <property type="match status" value="1"/>
</dbReference>
<dbReference type="Pfam" id="PF04055">
    <property type="entry name" value="Radical_SAM"/>
    <property type="match status" value="1"/>
</dbReference>
<proteinExistence type="predicted"/>
<dbReference type="Gene3D" id="3.20.20.70">
    <property type="entry name" value="Aldolase class I"/>
    <property type="match status" value="1"/>
</dbReference>
<dbReference type="PANTHER" id="PTHR11228:SF7">
    <property type="entry name" value="PQQA PEPTIDE CYCLASE"/>
    <property type="match status" value="1"/>
</dbReference>
<evidence type="ECO:0000313" key="9">
    <source>
        <dbReference type="Proteomes" id="UP001234178"/>
    </source>
</evidence>
<gene>
    <name evidence="8" type="ORF">OUZ56_032455</name>
</gene>
<keyword evidence="4" id="KW-0411">Iron-sulfur</keyword>
<protein>
    <recommendedName>
        <fullName evidence="7">Radical SAM core domain-containing protein</fullName>
    </recommendedName>
</protein>
<evidence type="ECO:0000313" key="8">
    <source>
        <dbReference type="EMBL" id="KAK4045047.1"/>
    </source>
</evidence>
<name>A0ABR0B905_9CRUS</name>
<accession>A0ABR0B905</accession>
<evidence type="ECO:0000256" key="2">
    <source>
        <dbReference type="ARBA" id="ARBA00022723"/>
    </source>
</evidence>
<evidence type="ECO:0000256" key="1">
    <source>
        <dbReference type="ARBA" id="ARBA00022691"/>
    </source>
</evidence>
<dbReference type="CDD" id="cd01335">
    <property type="entry name" value="Radical_SAM"/>
    <property type="match status" value="1"/>
</dbReference>
<keyword evidence="1" id="KW-0949">S-adenosyl-L-methionine</keyword>
<evidence type="ECO:0000256" key="3">
    <source>
        <dbReference type="ARBA" id="ARBA00023004"/>
    </source>
</evidence>
<dbReference type="EMBL" id="JAOYFB010000041">
    <property type="protein sequence ID" value="KAK4045047.1"/>
    <property type="molecule type" value="Genomic_DNA"/>
</dbReference>
<keyword evidence="6" id="KW-0812">Transmembrane</keyword>
<evidence type="ECO:0000256" key="6">
    <source>
        <dbReference type="SAM" id="Phobius"/>
    </source>
</evidence>
<dbReference type="SUPFAM" id="SSF102114">
    <property type="entry name" value="Radical SAM enzymes"/>
    <property type="match status" value="1"/>
</dbReference>
<keyword evidence="6" id="KW-0472">Membrane</keyword>
<dbReference type="InterPro" id="IPR013785">
    <property type="entry name" value="Aldolase_TIM"/>
</dbReference>
<comment type="caution">
    <text evidence="8">The sequence shown here is derived from an EMBL/GenBank/DDBJ whole genome shotgun (WGS) entry which is preliminary data.</text>
</comment>
<keyword evidence="9" id="KW-1185">Reference proteome</keyword>
<feature type="transmembrane region" description="Helical" evidence="6">
    <location>
        <begin position="39"/>
        <end position="61"/>
    </location>
</feature>
<sequence length="358" mass="37880">MTNRDDTTSSLPSRMSANVRAARSGPGANCSSLGSAVDALFLGSVAVGALLASAAAALAAAEASAAEGKAPEPHGPRRARRNACIAHRCLRRWMPGLLRRRAPRRSYSPLATILERIRAIAAEGVRTVAFGGGEPLLRAALSEIAEEAHRLGLVAVITTSGFGPSGADVVRQLARFDQVNLSHDGVDGGYAAVRGRDGSERVAGLTARLVNAGVRVGWNVVLTRNNFHTLRATVAAAATLGVADVQLLRVKPAGRASDLVYRSLRLTAEQVAALPGLLAEFVSGNPSIRIDCALIPFLLPVDATDDVARKFSERMKQTGSLAARPVDRWPPCGPTDRVQDAALKRAPMRARRRRFTGR</sequence>
<dbReference type="InterPro" id="IPR050377">
    <property type="entry name" value="Radical_SAM_PqqE_MftC-like"/>
</dbReference>
<reference evidence="8 9" key="1">
    <citation type="journal article" date="2023" name="Nucleic Acids Res.">
        <title>The hologenome of Daphnia magna reveals possible DNA methylation and microbiome-mediated evolution of the host genome.</title>
        <authorList>
            <person name="Chaturvedi A."/>
            <person name="Li X."/>
            <person name="Dhandapani V."/>
            <person name="Marshall H."/>
            <person name="Kissane S."/>
            <person name="Cuenca-Cambronero M."/>
            <person name="Asole G."/>
            <person name="Calvet F."/>
            <person name="Ruiz-Romero M."/>
            <person name="Marangio P."/>
            <person name="Guigo R."/>
            <person name="Rago D."/>
            <person name="Mirbahai L."/>
            <person name="Eastwood N."/>
            <person name="Colbourne J.K."/>
            <person name="Zhou J."/>
            <person name="Mallon E."/>
            <person name="Orsini L."/>
        </authorList>
    </citation>
    <scope>NUCLEOTIDE SEQUENCE [LARGE SCALE GENOMIC DNA]</scope>
    <source>
        <strain evidence="8">LRV0_1</strain>
    </source>
</reference>
<keyword evidence="2" id="KW-0479">Metal-binding</keyword>
<dbReference type="Proteomes" id="UP001234178">
    <property type="component" value="Unassembled WGS sequence"/>
</dbReference>
<keyword evidence="3" id="KW-0408">Iron</keyword>
<keyword evidence="6" id="KW-1133">Transmembrane helix</keyword>
<feature type="domain" description="Radical SAM core" evidence="7">
    <location>
        <begin position="103"/>
        <end position="219"/>
    </location>
</feature>
<evidence type="ECO:0000256" key="4">
    <source>
        <dbReference type="ARBA" id="ARBA00023014"/>
    </source>
</evidence>